<dbReference type="CDD" id="cd15831">
    <property type="entry name" value="BTAD"/>
    <property type="match status" value="1"/>
</dbReference>
<dbReference type="Pfam" id="PF00486">
    <property type="entry name" value="Trans_reg_C"/>
    <property type="match status" value="1"/>
</dbReference>
<evidence type="ECO:0000259" key="7">
    <source>
        <dbReference type="PROSITE" id="PS51755"/>
    </source>
</evidence>
<dbReference type="PANTHER" id="PTHR35807">
    <property type="entry name" value="TRANSCRIPTIONAL REGULATOR REDD-RELATED"/>
    <property type="match status" value="1"/>
</dbReference>
<evidence type="ECO:0000256" key="2">
    <source>
        <dbReference type="ARBA" id="ARBA00023015"/>
    </source>
</evidence>
<dbReference type="InterPro" id="IPR019734">
    <property type="entry name" value="TPR_rpt"/>
</dbReference>
<dbReference type="InterPro" id="IPR036388">
    <property type="entry name" value="WH-like_DNA-bd_sf"/>
</dbReference>
<dbReference type="PRINTS" id="PR00364">
    <property type="entry name" value="DISEASERSIST"/>
</dbReference>
<dbReference type="InterPro" id="IPR001867">
    <property type="entry name" value="OmpR/PhoB-type_DNA-bd"/>
</dbReference>
<dbReference type="SMART" id="SM01043">
    <property type="entry name" value="BTAD"/>
    <property type="match status" value="1"/>
</dbReference>
<keyword evidence="5" id="KW-0802">TPR repeat</keyword>
<proteinExistence type="inferred from homology"/>
<dbReference type="Gene3D" id="1.10.10.10">
    <property type="entry name" value="Winged helix-like DNA-binding domain superfamily/Winged helix DNA-binding domain"/>
    <property type="match status" value="1"/>
</dbReference>
<dbReference type="InterPro" id="IPR051677">
    <property type="entry name" value="AfsR-DnrI-RedD_regulator"/>
</dbReference>
<feature type="DNA-binding region" description="OmpR/PhoB-type" evidence="6">
    <location>
        <begin position="4"/>
        <end position="102"/>
    </location>
</feature>
<evidence type="ECO:0000313" key="8">
    <source>
        <dbReference type="EMBL" id="RJQ81870.1"/>
    </source>
</evidence>
<dbReference type="SMART" id="SM00862">
    <property type="entry name" value="Trans_reg_C"/>
    <property type="match status" value="1"/>
</dbReference>
<dbReference type="Pfam" id="PF03704">
    <property type="entry name" value="BTAD"/>
    <property type="match status" value="1"/>
</dbReference>
<feature type="repeat" description="TPR" evidence="5">
    <location>
        <begin position="758"/>
        <end position="791"/>
    </location>
</feature>
<dbReference type="InterPro" id="IPR041664">
    <property type="entry name" value="AAA_16"/>
</dbReference>
<protein>
    <recommendedName>
        <fullName evidence="7">OmpR/PhoB-type domain-containing protein</fullName>
    </recommendedName>
</protein>
<dbReference type="GO" id="GO:0006355">
    <property type="term" value="P:regulation of DNA-templated transcription"/>
    <property type="evidence" value="ECO:0007669"/>
    <property type="project" value="InterPro"/>
</dbReference>
<organism evidence="8 9">
    <name type="scientific">Amycolatopsis panacis</name>
    <dbReference type="NCBI Taxonomy" id="2340917"/>
    <lineage>
        <taxon>Bacteria</taxon>
        <taxon>Bacillati</taxon>
        <taxon>Actinomycetota</taxon>
        <taxon>Actinomycetes</taxon>
        <taxon>Pseudonocardiales</taxon>
        <taxon>Pseudonocardiaceae</taxon>
        <taxon>Amycolatopsis</taxon>
    </lineage>
</organism>
<comment type="similarity">
    <text evidence="1">Belongs to the AfsR/DnrI/RedD regulatory family.</text>
</comment>
<feature type="domain" description="OmpR/PhoB-type" evidence="7">
    <location>
        <begin position="4"/>
        <end position="102"/>
    </location>
</feature>
<evidence type="ECO:0000256" key="3">
    <source>
        <dbReference type="ARBA" id="ARBA00023125"/>
    </source>
</evidence>
<evidence type="ECO:0000256" key="5">
    <source>
        <dbReference type="PROSITE-ProRule" id="PRU00339"/>
    </source>
</evidence>
<name>A0A419HXQ5_9PSEU</name>
<keyword evidence="2" id="KW-0805">Transcription regulation</keyword>
<dbReference type="Pfam" id="PF13191">
    <property type="entry name" value="AAA_16"/>
    <property type="match status" value="1"/>
</dbReference>
<dbReference type="AlphaFoldDB" id="A0A419HXQ5"/>
<dbReference type="InterPro" id="IPR027417">
    <property type="entry name" value="P-loop_NTPase"/>
</dbReference>
<keyword evidence="3 6" id="KW-0238">DNA-binding</keyword>
<dbReference type="Proteomes" id="UP000285112">
    <property type="component" value="Unassembled WGS sequence"/>
</dbReference>
<sequence length="1085" mass="116059">MGGEALTGVQAPEFGVLGPLSAVVGGTAAPLGSAKTRIALATLLLRANHVVSVEELIDRLWNGEPPRGARNAAQAYVMRLRNVLGEAGGLIRTQPPGYLLELTPEMLDLGRFRLRIAAAGRARSAGDPAAEARELRAALEIWRGVPLADVPSEVLQAQEATRLSEERLQAWERLIDVELGLGRHAGLIGELHTLTEENRLREHFWDQLMQALHRSGRQADALAVYRKVTTLLREELGIDPGEALRQRHQEVLRNDPVTNGPTPPWTAPFQLPADVADFVGRDGLLATIRELTTRPGRNRLAVPVVVLSGPPGVGKTALATHAGHALRADFPDGVLHVNLRGYSTSPPLAATDALARFLRALGVAPERIPHEIDEQSSVLRSLLSGRRVLMILDNAASPEHIRPLLPSDPSCAVLITSRDNLQGLVALDGARRLPVGVVSAQEAGAMVGNIVGADRVAAEPAATGAFAAACGYLPLGLRIAATNLAGSGGRSIAEYVERLRPGTKLDAMEIEGDDQAAVRLAFDLSYSTVKPALSQFFRTVSGIPGPDFEVLAAAAMTGTSPAEAQRMLDRLTATNLIGTGAPGRHHFHDLIKEFAAERARELDPPAERDAALTRLFARYRQRTHTACELLYPDAHLLDSAAAEDPPWPSPAAALNWLDAEAENLVALICAPPPGAPVWELAYALLPYLQRGRQDSLWQSAFGAGLRAAEQAGDARGQAAIHRGLSRMLFHHAGYDQAEAHMREAARLFRESGDPVGEARAHTGLGSIYGELGRLDESMAHLEEALRLGGDTAGRSTTLFDLGMTQIHLGRVAEASENLTEARQLARQQQLRHLEIRCVGAFGFRDLWAGRLRSALLSFGEAMAGWTELQFSPGITEIARNIAKTCLEAGRPDLARDLGRRALAWAQAADVAWLITGSHVLLGDTALAEQDVGAARQHFAQARTLAHHGGADYWVAAIDRGLASGHRRSGELIEAADLAKKGLDEVLPRDRGLAHAELSAVRLAQGEIREAIDHAGHAEAIAEEYGYQLDGVRARRAAAAARRTAGDAAAADDLDRQAATALDGIRAEAAPVVPDVVALVPPHEPG</sequence>
<evidence type="ECO:0000313" key="9">
    <source>
        <dbReference type="Proteomes" id="UP000285112"/>
    </source>
</evidence>
<dbReference type="Gene3D" id="1.25.40.10">
    <property type="entry name" value="Tetratricopeptide repeat domain"/>
    <property type="match status" value="3"/>
</dbReference>
<dbReference type="GO" id="GO:0003677">
    <property type="term" value="F:DNA binding"/>
    <property type="evidence" value="ECO:0007669"/>
    <property type="project" value="UniProtKB-UniRule"/>
</dbReference>
<dbReference type="SUPFAM" id="SSF48452">
    <property type="entry name" value="TPR-like"/>
    <property type="match status" value="3"/>
</dbReference>
<evidence type="ECO:0000256" key="4">
    <source>
        <dbReference type="ARBA" id="ARBA00023163"/>
    </source>
</evidence>
<dbReference type="SMART" id="SM00028">
    <property type="entry name" value="TPR"/>
    <property type="match status" value="4"/>
</dbReference>
<dbReference type="InterPro" id="IPR005158">
    <property type="entry name" value="BTAD"/>
</dbReference>
<comment type="caution">
    <text evidence="8">The sequence shown here is derived from an EMBL/GenBank/DDBJ whole genome shotgun (WGS) entry which is preliminary data.</text>
</comment>
<keyword evidence="4" id="KW-0804">Transcription</keyword>
<evidence type="ECO:0000256" key="6">
    <source>
        <dbReference type="PROSITE-ProRule" id="PRU01091"/>
    </source>
</evidence>
<dbReference type="InterPro" id="IPR011990">
    <property type="entry name" value="TPR-like_helical_dom_sf"/>
</dbReference>
<dbReference type="SUPFAM" id="SSF52540">
    <property type="entry name" value="P-loop containing nucleoside triphosphate hydrolases"/>
    <property type="match status" value="1"/>
</dbReference>
<dbReference type="Gene3D" id="3.40.50.300">
    <property type="entry name" value="P-loop containing nucleotide triphosphate hydrolases"/>
    <property type="match status" value="1"/>
</dbReference>
<dbReference type="PROSITE" id="PS50005">
    <property type="entry name" value="TPR"/>
    <property type="match status" value="1"/>
</dbReference>
<dbReference type="SUPFAM" id="SSF46894">
    <property type="entry name" value="C-terminal effector domain of the bipartite response regulators"/>
    <property type="match status" value="1"/>
</dbReference>
<dbReference type="InterPro" id="IPR016032">
    <property type="entry name" value="Sig_transdc_resp-reg_C-effctor"/>
</dbReference>
<dbReference type="PANTHER" id="PTHR35807:SF1">
    <property type="entry name" value="TRANSCRIPTIONAL REGULATOR REDD"/>
    <property type="match status" value="1"/>
</dbReference>
<accession>A0A419HXQ5</accession>
<evidence type="ECO:0000256" key="1">
    <source>
        <dbReference type="ARBA" id="ARBA00005820"/>
    </source>
</evidence>
<reference evidence="8 9" key="1">
    <citation type="submission" date="2018-09" db="EMBL/GenBank/DDBJ databases">
        <title>YIM PH 21725 draft genome.</title>
        <authorList>
            <person name="Miao C."/>
        </authorList>
    </citation>
    <scope>NUCLEOTIDE SEQUENCE [LARGE SCALE GENOMIC DNA]</scope>
    <source>
        <strain evidence="9">YIM PH21725</strain>
    </source>
</reference>
<dbReference type="EMBL" id="QZFV01000106">
    <property type="protein sequence ID" value="RJQ81870.1"/>
    <property type="molecule type" value="Genomic_DNA"/>
</dbReference>
<gene>
    <name evidence="8" type="ORF">D5S19_22785</name>
</gene>
<keyword evidence="9" id="KW-1185">Reference proteome</keyword>
<dbReference type="GO" id="GO:0000160">
    <property type="term" value="P:phosphorelay signal transduction system"/>
    <property type="evidence" value="ECO:0007669"/>
    <property type="project" value="InterPro"/>
</dbReference>
<dbReference type="PROSITE" id="PS51755">
    <property type="entry name" value="OMPR_PHOB"/>
    <property type="match status" value="1"/>
</dbReference>
<dbReference type="Pfam" id="PF13424">
    <property type="entry name" value="TPR_12"/>
    <property type="match status" value="1"/>
</dbReference>